<protein>
    <submittedName>
        <fullName evidence="2">Uncharacterized protein</fullName>
    </submittedName>
</protein>
<feature type="compositionally biased region" description="Polar residues" evidence="1">
    <location>
        <begin position="78"/>
        <end position="91"/>
    </location>
</feature>
<gene>
    <name evidence="2" type="ORF">AFUS01_LOCUS29378</name>
</gene>
<dbReference type="Proteomes" id="UP000708208">
    <property type="component" value="Unassembled WGS sequence"/>
</dbReference>
<evidence type="ECO:0000256" key="1">
    <source>
        <dbReference type="SAM" id="MobiDB-lite"/>
    </source>
</evidence>
<dbReference type="EMBL" id="CAJVCH010433718">
    <property type="protein sequence ID" value="CAG7818901.1"/>
    <property type="molecule type" value="Genomic_DNA"/>
</dbReference>
<comment type="caution">
    <text evidence="2">The sequence shown here is derived from an EMBL/GenBank/DDBJ whole genome shotgun (WGS) entry which is preliminary data.</text>
</comment>
<organism evidence="2 3">
    <name type="scientific">Allacma fusca</name>
    <dbReference type="NCBI Taxonomy" id="39272"/>
    <lineage>
        <taxon>Eukaryota</taxon>
        <taxon>Metazoa</taxon>
        <taxon>Ecdysozoa</taxon>
        <taxon>Arthropoda</taxon>
        <taxon>Hexapoda</taxon>
        <taxon>Collembola</taxon>
        <taxon>Symphypleona</taxon>
        <taxon>Sminthuridae</taxon>
        <taxon>Allacma</taxon>
    </lineage>
</organism>
<keyword evidence="3" id="KW-1185">Reference proteome</keyword>
<evidence type="ECO:0000313" key="2">
    <source>
        <dbReference type="EMBL" id="CAG7818901.1"/>
    </source>
</evidence>
<sequence>MSSRVKELKKQFEKGASAKKIVDKTLPKTSSSYLYGGKTTEAQETSVPLVVLARPGAYHMVCNDEACYIRVPLDQNNTGAGPDSYQSTSPPEKSYHSTSKKKSF</sequence>
<name>A0A8J2KSD7_9HEXA</name>
<dbReference type="AlphaFoldDB" id="A0A8J2KSD7"/>
<accession>A0A8J2KSD7</accession>
<proteinExistence type="predicted"/>
<feature type="region of interest" description="Disordered" evidence="1">
    <location>
        <begin position="78"/>
        <end position="104"/>
    </location>
</feature>
<evidence type="ECO:0000313" key="3">
    <source>
        <dbReference type="Proteomes" id="UP000708208"/>
    </source>
</evidence>
<reference evidence="2" key="1">
    <citation type="submission" date="2021-06" db="EMBL/GenBank/DDBJ databases">
        <authorList>
            <person name="Hodson N. C."/>
            <person name="Mongue J. A."/>
            <person name="Jaron S. K."/>
        </authorList>
    </citation>
    <scope>NUCLEOTIDE SEQUENCE</scope>
</reference>